<dbReference type="SUPFAM" id="SSF57716">
    <property type="entry name" value="Glucocorticoid receptor-like (DNA-binding domain)"/>
    <property type="match status" value="1"/>
</dbReference>
<keyword evidence="2" id="KW-1185">Reference proteome</keyword>
<protein>
    <submittedName>
        <fullName evidence="1">Uncharacterized protein</fullName>
    </submittedName>
</protein>
<dbReference type="STRING" id="84022.CACET_c38960"/>
<proteinExistence type="predicted"/>
<dbReference type="OrthoDB" id="2087644at2"/>
<organism evidence="1 2">
    <name type="scientific">Clostridium aceticum</name>
    <dbReference type="NCBI Taxonomy" id="84022"/>
    <lineage>
        <taxon>Bacteria</taxon>
        <taxon>Bacillati</taxon>
        <taxon>Bacillota</taxon>
        <taxon>Clostridia</taxon>
        <taxon>Eubacteriales</taxon>
        <taxon>Clostridiaceae</taxon>
        <taxon>Clostridium</taxon>
    </lineage>
</organism>
<dbReference type="Proteomes" id="UP000035704">
    <property type="component" value="Chromosome"/>
</dbReference>
<evidence type="ECO:0000313" key="2">
    <source>
        <dbReference type="Proteomes" id="UP000035704"/>
    </source>
</evidence>
<dbReference type="RefSeq" id="WP_044825644.1">
    <property type="nucleotide sequence ID" value="NZ_CP009687.1"/>
</dbReference>
<dbReference type="AlphaFoldDB" id="A0A0D8I8G8"/>
<dbReference type="PATRIC" id="fig|84022.5.peg.1149"/>
<gene>
    <name evidence="1" type="ORF">CACET_c38960</name>
</gene>
<evidence type="ECO:0000313" key="1">
    <source>
        <dbReference type="EMBL" id="AKL97324.1"/>
    </source>
</evidence>
<reference evidence="1 2" key="1">
    <citation type="submission" date="2014-10" db="EMBL/GenBank/DDBJ databases">
        <title>Genome sequence of Clostridium aceticum DSM 1496.</title>
        <authorList>
            <person name="Poehlein A."/>
            <person name="Schiel-Bengelsdorf B."/>
            <person name="Gottschalk G."/>
            <person name="Duerre P."/>
            <person name="Daniel R."/>
        </authorList>
    </citation>
    <scope>NUCLEOTIDE SEQUENCE [LARGE SCALE GENOMIC DNA]</scope>
    <source>
        <strain evidence="1 2">DSM 1496</strain>
    </source>
</reference>
<dbReference type="EMBL" id="CP009687">
    <property type="protein sequence ID" value="AKL97324.1"/>
    <property type="molecule type" value="Genomic_DNA"/>
</dbReference>
<accession>A0A0D8I8G8</accession>
<sequence>MSECICSSCKNLKSIIDENDMNQNGIAEEYECEYGYPSNKCSDCDEDMCEVICDKYISDCEEEELIVSKCVKCGKELKFVSGNNEDGEVYCVTCYLNK</sequence>
<dbReference type="KEGG" id="cace:CACET_c38960"/>
<name>A0A0D8I8G8_9CLOT</name>